<gene>
    <name evidence="2" type="ORF">BaRGS_00032022</name>
</gene>
<feature type="region of interest" description="Disordered" evidence="1">
    <location>
        <begin position="45"/>
        <end position="70"/>
    </location>
</feature>
<accession>A0ABD0JPD1</accession>
<evidence type="ECO:0000313" key="3">
    <source>
        <dbReference type="Proteomes" id="UP001519460"/>
    </source>
</evidence>
<evidence type="ECO:0000256" key="1">
    <source>
        <dbReference type="SAM" id="MobiDB-lite"/>
    </source>
</evidence>
<comment type="caution">
    <text evidence="2">The sequence shown here is derived from an EMBL/GenBank/DDBJ whole genome shotgun (WGS) entry which is preliminary data.</text>
</comment>
<feature type="non-terminal residue" evidence="2">
    <location>
        <position position="148"/>
    </location>
</feature>
<protein>
    <submittedName>
        <fullName evidence="2">Uncharacterized protein</fullName>
    </submittedName>
</protein>
<keyword evidence="3" id="KW-1185">Reference proteome</keyword>
<dbReference type="Proteomes" id="UP001519460">
    <property type="component" value="Unassembled WGS sequence"/>
</dbReference>
<reference evidence="2 3" key="1">
    <citation type="journal article" date="2023" name="Sci. Data">
        <title>Genome assembly of the Korean intertidal mud-creeper Batillaria attramentaria.</title>
        <authorList>
            <person name="Patra A.K."/>
            <person name="Ho P.T."/>
            <person name="Jun S."/>
            <person name="Lee S.J."/>
            <person name="Kim Y."/>
            <person name="Won Y.J."/>
        </authorList>
    </citation>
    <scope>NUCLEOTIDE SEQUENCE [LARGE SCALE GENOMIC DNA]</scope>
    <source>
        <strain evidence="2">Wonlab-2016</strain>
    </source>
</reference>
<sequence length="148" mass="16656">MKWTATRQYQAPSLQRTEFPSRLQPNLDMLWSTGPFKPGFNNGKGIGHGLCPQRNAQGVHDPSNNLQPPTRQPTCYVSDLGLNLTHWPKTFPPFRVFTSASRLRLEQHATTVLASSQPYIHHLKRDASQEPWESFAGEQTDKNSVSSA</sequence>
<evidence type="ECO:0000313" key="2">
    <source>
        <dbReference type="EMBL" id="KAK7476729.1"/>
    </source>
</evidence>
<feature type="region of interest" description="Disordered" evidence="1">
    <location>
        <begin position="127"/>
        <end position="148"/>
    </location>
</feature>
<proteinExistence type="predicted"/>
<dbReference type="AlphaFoldDB" id="A0ABD0JPD1"/>
<organism evidence="2 3">
    <name type="scientific">Batillaria attramentaria</name>
    <dbReference type="NCBI Taxonomy" id="370345"/>
    <lineage>
        <taxon>Eukaryota</taxon>
        <taxon>Metazoa</taxon>
        <taxon>Spiralia</taxon>
        <taxon>Lophotrochozoa</taxon>
        <taxon>Mollusca</taxon>
        <taxon>Gastropoda</taxon>
        <taxon>Caenogastropoda</taxon>
        <taxon>Sorbeoconcha</taxon>
        <taxon>Cerithioidea</taxon>
        <taxon>Batillariidae</taxon>
        <taxon>Batillaria</taxon>
    </lineage>
</organism>
<dbReference type="EMBL" id="JACVVK020000367">
    <property type="protein sequence ID" value="KAK7476729.1"/>
    <property type="molecule type" value="Genomic_DNA"/>
</dbReference>
<name>A0ABD0JPD1_9CAEN</name>